<comment type="similarity">
    <text evidence="1">Belongs to the nitronate monooxygenase family. NMO class I subfamily.</text>
</comment>
<accession>A0ABY1MXG7</accession>
<dbReference type="EMBL" id="FXTG01000001">
    <property type="protein sequence ID" value="SMO41892.1"/>
    <property type="molecule type" value="Genomic_DNA"/>
</dbReference>
<dbReference type="InterPro" id="IPR004136">
    <property type="entry name" value="NMO"/>
</dbReference>
<dbReference type="Proteomes" id="UP000315460">
    <property type="component" value="Unassembled WGS sequence"/>
</dbReference>
<dbReference type="Gene3D" id="3.20.20.70">
    <property type="entry name" value="Aldolase class I"/>
    <property type="match status" value="1"/>
</dbReference>
<dbReference type="GO" id="GO:0004497">
    <property type="term" value="F:monooxygenase activity"/>
    <property type="evidence" value="ECO:0007669"/>
    <property type="project" value="UniProtKB-KW"/>
</dbReference>
<dbReference type="InterPro" id="IPR013785">
    <property type="entry name" value="Aldolase_TIM"/>
</dbReference>
<dbReference type="CDD" id="cd04730">
    <property type="entry name" value="NPD_like"/>
    <property type="match status" value="1"/>
</dbReference>
<protein>
    <submittedName>
        <fullName evidence="7">Nitronate monooxygenase</fullName>
    </submittedName>
</protein>
<proteinExistence type="inferred from homology"/>
<evidence type="ECO:0000256" key="4">
    <source>
        <dbReference type="ARBA" id="ARBA00023002"/>
    </source>
</evidence>
<keyword evidence="4" id="KW-0560">Oxidoreductase</keyword>
<keyword evidence="8" id="KW-1185">Reference proteome</keyword>
<evidence type="ECO:0000256" key="3">
    <source>
        <dbReference type="ARBA" id="ARBA00022643"/>
    </source>
</evidence>
<keyword evidence="3" id="KW-0288">FMN</keyword>
<comment type="caution">
    <text evidence="7">The sequence shown here is derived from an EMBL/GenBank/DDBJ whole genome shotgun (WGS) entry which is preliminary data.</text>
</comment>
<reference evidence="7 8" key="1">
    <citation type="submission" date="2017-05" db="EMBL/GenBank/DDBJ databases">
        <authorList>
            <person name="Varghese N."/>
            <person name="Submissions S."/>
        </authorList>
    </citation>
    <scope>NUCLEOTIDE SEQUENCE [LARGE SCALE GENOMIC DNA]</scope>
    <source>
        <strain evidence="7 8">DSM 45139</strain>
    </source>
</reference>
<keyword evidence="5 7" id="KW-0503">Monooxygenase</keyword>
<evidence type="ECO:0000256" key="6">
    <source>
        <dbReference type="SAM" id="MobiDB-lite"/>
    </source>
</evidence>
<evidence type="ECO:0000256" key="2">
    <source>
        <dbReference type="ARBA" id="ARBA00022630"/>
    </source>
</evidence>
<dbReference type="RefSeq" id="WP_244294117.1">
    <property type="nucleotide sequence ID" value="NZ_BAAAQH010000004.1"/>
</dbReference>
<dbReference type="PANTHER" id="PTHR42747:SF4">
    <property type="entry name" value="BLR1330 PROTEIN"/>
    <property type="match status" value="1"/>
</dbReference>
<evidence type="ECO:0000313" key="8">
    <source>
        <dbReference type="Proteomes" id="UP000315460"/>
    </source>
</evidence>
<evidence type="ECO:0000313" key="7">
    <source>
        <dbReference type="EMBL" id="SMO41892.1"/>
    </source>
</evidence>
<name>A0ABY1MXG7_9ACTN</name>
<feature type="region of interest" description="Disordered" evidence="6">
    <location>
        <begin position="1"/>
        <end position="23"/>
    </location>
</feature>
<dbReference type="Pfam" id="PF03060">
    <property type="entry name" value="NMO"/>
    <property type="match status" value="1"/>
</dbReference>
<dbReference type="SUPFAM" id="SSF51412">
    <property type="entry name" value="Inosine monophosphate dehydrogenase (IMPDH)"/>
    <property type="match status" value="1"/>
</dbReference>
<dbReference type="PANTHER" id="PTHR42747">
    <property type="entry name" value="NITRONATE MONOOXYGENASE-RELATED"/>
    <property type="match status" value="1"/>
</dbReference>
<gene>
    <name evidence="7" type="ORF">SAMN06265174_101511</name>
</gene>
<organism evidence="7 8">
    <name type="scientific">Dietzia kunjamensis subsp. schimae</name>
    <dbReference type="NCBI Taxonomy" id="498198"/>
    <lineage>
        <taxon>Bacteria</taxon>
        <taxon>Bacillati</taxon>
        <taxon>Actinomycetota</taxon>
        <taxon>Actinomycetes</taxon>
        <taxon>Mycobacteriales</taxon>
        <taxon>Dietziaceae</taxon>
        <taxon>Dietzia</taxon>
    </lineage>
</organism>
<evidence type="ECO:0000256" key="1">
    <source>
        <dbReference type="ARBA" id="ARBA00009881"/>
    </source>
</evidence>
<evidence type="ECO:0000256" key="5">
    <source>
        <dbReference type="ARBA" id="ARBA00023033"/>
    </source>
</evidence>
<keyword evidence="2" id="KW-0285">Flavoprotein</keyword>
<sequence length="342" mass="36330">MSRAVHVESEHVESEHVESEHVGSEHAELLSRLRIPVVAAPMFLVSGPELVVAACRAGVIGSFPTQNCRTVEELDRWFREITEQLRDAGHAAAPWAVNLVTHRSNRRLADDLRLVAEYQPPIVITALGSPRPVMEVVHGYGGIVIADVVSMSLAHKAAEAGVDGMACISAGAGGHTGHMSPFAFISAVREFFDGLVIIGGGIADGAGVAGAVAAGADLVYMGTRFLAAQESQAQQPYKQMVVDHGPDDLVVSNAITGTPASWLRPSLVANGMDPDDLRPLLADRDYTSGDEGIKRWKDLWAAGQGLQSIRAIDPVAAIVDQLAGEYEDRLAAVAGRRALTVR</sequence>